<organism evidence="1 2">
    <name type="scientific">Sphingomonas carotinifaciens</name>
    <dbReference type="NCBI Taxonomy" id="1166323"/>
    <lineage>
        <taxon>Bacteria</taxon>
        <taxon>Pseudomonadati</taxon>
        <taxon>Pseudomonadota</taxon>
        <taxon>Alphaproteobacteria</taxon>
        <taxon>Sphingomonadales</taxon>
        <taxon>Sphingomonadaceae</taxon>
        <taxon>Sphingomonas</taxon>
    </lineage>
</organism>
<keyword evidence="2" id="KW-1185">Reference proteome</keyword>
<sequence>MGDGLSGLGERWVRFLRQYGPISQNENMYDEHIQRAARRLGVRPIDFPHPVETELLGLLKPHTPAATSIVLTGTAGDGKSRLCGKAWLALNGDEASWASDEIYHEAAAEIAGRSRTVGVVRDLTGLPPDGPHGPYPDKRTLLAAISRSFLEEDPDCIFIVAANDGQLMEAWRRLEDDASVAAQRTLEARLVGDATEPGRVAFFHLSYVPCAELLDLALDAILLHEGWAAAYAEGEADGFFGPDCPIRQNFELISHPSFRTRLRQLFELLDLSELHVPIRRVLLLLANAILGHPRAKERLLSPADIRPRLKQGDAHLGDIHQNLFGANLTQPRRESLEIMEFLNRFGIGEETTNRIDNILLFGAEDDALKPYYDALLVERMPASRLEHLRAVRNSYLERPEVDADGEHPFLNLMAGQRRAMFFAIPPGQVEELNLWSLTVFSHAGQFLDQVATPLRRSERVPRHILARLVNGLNRVFTGMLVSTDRELLLATSLSNSGAGTSQLLEDRVSVAPRRGERVDILPDGRLPTLTVQLDAGVEVRLSLNLVRFEFLMRVAEGALPSSFSRECHEDILAFKSKILAALNQLREPAPSDDLSFRLLTLNAAGEPADEVIEVAYA</sequence>
<dbReference type="Proteomes" id="UP000323502">
    <property type="component" value="Unassembled WGS sequence"/>
</dbReference>
<accession>A0A1G7PP09</accession>
<gene>
    <name evidence="1" type="ORF">SAMN05216557_10722</name>
</gene>
<dbReference type="AlphaFoldDB" id="A0A1G7PP09"/>
<dbReference type="EMBL" id="FNBI01000007">
    <property type="protein sequence ID" value="SDF88132.1"/>
    <property type="molecule type" value="Genomic_DNA"/>
</dbReference>
<evidence type="ECO:0000313" key="1">
    <source>
        <dbReference type="EMBL" id="SDF88132.1"/>
    </source>
</evidence>
<reference evidence="1 2" key="1">
    <citation type="submission" date="2016-10" db="EMBL/GenBank/DDBJ databases">
        <authorList>
            <person name="Varghese N."/>
            <person name="Submissions S."/>
        </authorList>
    </citation>
    <scope>NUCLEOTIDE SEQUENCE [LARGE SCALE GENOMIC DNA]</scope>
    <source>
        <strain evidence="1 2">S7-754</strain>
    </source>
</reference>
<evidence type="ECO:0000313" key="2">
    <source>
        <dbReference type="Proteomes" id="UP000323502"/>
    </source>
</evidence>
<proteinExistence type="predicted"/>
<name>A0A1G7PP09_9SPHN</name>
<protein>
    <submittedName>
        <fullName evidence="1">Uncharacterized protein</fullName>
    </submittedName>
</protein>